<dbReference type="PANTHER" id="PTHR20858:SF17">
    <property type="entry name" value="HYDROXYMETHYLPYRIMIDINE_PHOSPHOMETHYLPYRIMIDINE KINASE THI20-RELATED"/>
    <property type="match status" value="1"/>
</dbReference>
<dbReference type="GO" id="GO:0009228">
    <property type="term" value="P:thiamine biosynthetic process"/>
    <property type="evidence" value="ECO:0007669"/>
    <property type="project" value="TreeGrafter"/>
</dbReference>
<accession>A0AAD5Q0Q3</accession>
<dbReference type="AlphaFoldDB" id="A0AAD5Q0Q3"/>
<dbReference type="GO" id="GO:0008902">
    <property type="term" value="F:hydroxymethylpyrimidine kinase activity"/>
    <property type="evidence" value="ECO:0007669"/>
    <property type="project" value="TreeGrafter"/>
</dbReference>
<gene>
    <name evidence="2" type="ORF">P43SY_011241</name>
</gene>
<name>A0AAD5Q0Q3_PYTIN</name>
<dbReference type="Gene3D" id="3.40.1190.20">
    <property type="match status" value="1"/>
</dbReference>
<dbReference type="SUPFAM" id="SSF53613">
    <property type="entry name" value="Ribokinase-like"/>
    <property type="match status" value="1"/>
</dbReference>
<dbReference type="InterPro" id="IPR029056">
    <property type="entry name" value="Ribokinase-like"/>
</dbReference>
<proteinExistence type="predicted"/>
<dbReference type="EMBL" id="JAKCXM010003928">
    <property type="protein sequence ID" value="KAJ0389397.1"/>
    <property type="molecule type" value="Genomic_DNA"/>
</dbReference>
<evidence type="ECO:0000313" key="2">
    <source>
        <dbReference type="EMBL" id="KAJ0389397.1"/>
    </source>
</evidence>
<dbReference type="GO" id="GO:0005829">
    <property type="term" value="C:cytosol"/>
    <property type="evidence" value="ECO:0007669"/>
    <property type="project" value="TreeGrafter"/>
</dbReference>
<dbReference type="InterPro" id="IPR013749">
    <property type="entry name" value="PM/HMP-P_kinase-1"/>
</dbReference>
<dbReference type="PANTHER" id="PTHR20858">
    <property type="entry name" value="PHOSPHOMETHYLPYRIMIDINE KINASE"/>
    <property type="match status" value="1"/>
</dbReference>
<dbReference type="GO" id="GO:0008972">
    <property type="term" value="F:phosphomethylpyrimidine kinase activity"/>
    <property type="evidence" value="ECO:0007669"/>
    <property type="project" value="TreeGrafter"/>
</dbReference>
<keyword evidence="3" id="KW-1185">Reference proteome</keyword>
<protein>
    <recommendedName>
        <fullName evidence="1">Pyridoxamine kinase/Phosphomethylpyrimidine kinase domain-containing protein</fullName>
    </recommendedName>
</protein>
<feature type="domain" description="Pyridoxamine kinase/Phosphomethylpyrimidine kinase" evidence="1">
    <location>
        <begin position="1"/>
        <end position="103"/>
    </location>
</feature>
<organism evidence="2 3">
    <name type="scientific">Pythium insidiosum</name>
    <name type="common">Pythiosis disease agent</name>
    <dbReference type="NCBI Taxonomy" id="114742"/>
    <lineage>
        <taxon>Eukaryota</taxon>
        <taxon>Sar</taxon>
        <taxon>Stramenopiles</taxon>
        <taxon>Oomycota</taxon>
        <taxon>Peronosporomycetes</taxon>
        <taxon>Pythiales</taxon>
        <taxon>Pythiaceae</taxon>
        <taxon>Pythium</taxon>
    </lineage>
</organism>
<sequence length="112" mass="11985">MKQAALDLAAFGSRFVLVKGGHLKNPPNGRVHDVLLDATTREFHVFTQEKLATRNTHGTGCTLAAAIAANYAKTKDMVAAVERAIAYLHGVLRASQRLQIGGGESGPMLHVH</sequence>
<evidence type="ECO:0000259" key="1">
    <source>
        <dbReference type="Pfam" id="PF08543"/>
    </source>
</evidence>
<comment type="caution">
    <text evidence="2">The sequence shown here is derived from an EMBL/GenBank/DDBJ whole genome shotgun (WGS) entry which is preliminary data.</text>
</comment>
<dbReference type="Proteomes" id="UP001209570">
    <property type="component" value="Unassembled WGS sequence"/>
</dbReference>
<dbReference type="Pfam" id="PF08543">
    <property type="entry name" value="Phos_pyr_kin"/>
    <property type="match status" value="1"/>
</dbReference>
<reference evidence="2" key="1">
    <citation type="submission" date="2021-12" db="EMBL/GenBank/DDBJ databases">
        <title>Prjna785345.</title>
        <authorList>
            <person name="Rujirawat T."/>
            <person name="Krajaejun T."/>
        </authorList>
    </citation>
    <scope>NUCLEOTIDE SEQUENCE</scope>
    <source>
        <strain evidence="2">Pi057C3</strain>
    </source>
</reference>
<evidence type="ECO:0000313" key="3">
    <source>
        <dbReference type="Proteomes" id="UP001209570"/>
    </source>
</evidence>